<proteinExistence type="predicted"/>
<dbReference type="PANTHER" id="PTHR10696:SF56">
    <property type="entry name" value="TAUD_TFDA-LIKE DOMAIN-CONTAINING PROTEIN"/>
    <property type="match status" value="1"/>
</dbReference>
<dbReference type="OrthoDB" id="753054at2"/>
<dbReference type="AlphaFoldDB" id="A0A1G5QEA4"/>
<organism evidence="5 6">
    <name type="scientific">Photorhabdus luminescens</name>
    <name type="common">Xenorhabdus luminescens</name>
    <dbReference type="NCBI Taxonomy" id="29488"/>
    <lineage>
        <taxon>Bacteria</taxon>
        <taxon>Pseudomonadati</taxon>
        <taxon>Pseudomonadota</taxon>
        <taxon>Gammaproteobacteria</taxon>
        <taxon>Enterobacterales</taxon>
        <taxon>Morganellaceae</taxon>
        <taxon>Photorhabdus</taxon>
    </lineage>
</organism>
<dbReference type="GO" id="GO:0016706">
    <property type="term" value="F:2-oxoglutarate-dependent dioxygenase activity"/>
    <property type="evidence" value="ECO:0007669"/>
    <property type="project" value="UniProtKB-ARBA"/>
</dbReference>
<dbReference type="RefSeq" id="WP_049584022.1">
    <property type="nucleotide sequence ID" value="NZ_CAWQXX010000046.1"/>
</dbReference>
<evidence type="ECO:0000256" key="2">
    <source>
        <dbReference type="ARBA" id="ARBA00023002"/>
    </source>
</evidence>
<dbReference type="SUPFAM" id="SSF51197">
    <property type="entry name" value="Clavaminate synthase-like"/>
    <property type="match status" value="1"/>
</dbReference>
<name>A0A1G5QEA4_PHOLU</name>
<dbReference type="GO" id="GO:0017000">
    <property type="term" value="P:antibiotic biosynthetic process"/>
    <property type="evidence" value="ECO:0007669"/>
    <property type="project" value="UniProtKB-KW"/>
</dbReference>
<evidence type="ECO:0000313" key="5">
    <source>
        <dbReference type="EMBL" id="SCZ60225.1"/>
    </source>
</evidence>
<dbReference type="Gene3D" id="3.60.130.10">
    <property type="entry name" value="Clavaminate synthase-like"/>
    <property type="match status" value="1"/>
</dbReference>
<evidence type="ECO:0000256" key="3">
    <source>
        <dbReference type="ARBA" id="ARBA00023194"/>
    </source>
</evidence>
<evidence type="ECO:0000313" key="6">
    <source>
        <dbReference type="Proteomes" id="UP000183223"/>
    </source>
</evidence>
<evidence type="ECO:0000256" key="1">
    <source>
        <dbReference type="ARBA" id="ARBA00001954"/>
    </source>
</evidence>
<keyword evidence="2" id="KW-0560">Oxidoreductase</keyword>
<dbReference type="InterPro" id="IPR050411">
    <property type="entry name" value="AlphaKG_dependent_hydroxylases"/>
</dbReference>
<dbReference type="EMBL" id="FMWJ01000005">
    <property type="protein sequence ID" value="SCZ60225.1"/>
    <property type="molecule type" value="Genomic_DNA"/>
</dbReference>
<dbReference type="InterPro" id="IPR003819">
    <property type="entry name" value="TauD/TfdA-like"/>
</dbReference>
<sequence length="323" mass="37073">MCTLNLDHSYPPSTGYLVKGIDILEVHDFSAIDWENILSHMNQLGRNQRLSRAELNENLFTESFRINLFDKIPMLWEIEKTLRNAALQGYHIIHIRQLGLAGKSPDEQAICFYVIALMIGFPLAANKVTGQVVWDIRKQMNNDALYQTFSEGSDEATYHTDTAFYNEPVKYFGLYCRKSASCGGGVNRFCNALALRNKLSKEPDTSWMIKLMTERTAIFQVPTSFTKSGGIETIEAKVFGHKTPVRLRLDSIESGFEIKNDLSGIALTATIREFLRHVDKPENHIEMQLEEDSAIFVNNHELLHYRSSFIDHQRHLMRIWIKV</sequence>
<evidence type="ECO:0000259" key="4">
    <source>
        <dbReference type="Pfam" id="PF02668"/>
    </source>
</evidence>
<dbReference type="InterPro" id="IPR042098">
    <property type="entry name" value="TauD-like_sf"/>
</dbReference>
<comment type="cofactor">
    <cofactor evidence="1">
        <name>Fe(2+)</name>
        <dbReference type="ChEBI" id="CHEBI:29033"/>
    </cofactor>
</comment>
<keyword evidence="5" id="KW-0223">Dioxygenase</keyword>
<dbReference type="GeneID" id="45656926"/>
<dbReference type="PANTHER" id="PTHR10696">
    <property type="entry name" value="GAMMA-BUTYROBETAINE HYDROXYLASE-RELATED"/>
    <property type="match status" value="1"/>
</dbReference>
<reference evidence="6" key="1">
    <citation type="submission" date="2016-10" db="EMBL/GenBank/DDBJ databases">
        <authorList>
            <person name="Varghese N."/>
            <person name="Submissions S."/>
        </authorList>
    </citation>
    <scope>NUCLEOTIDE SEQUENCE [LARGE SCALE GENOMIC DNA]</scope>
    <source>
        <strain evidence="6">ATCC 29999</strain>
    </source>
</reference>
<keyword evidence="3" id="KW-0045">Antibiotic biosynthesis</keyword>
<feature type="domain" description="TauD/TfdA-like" evidence="4">
    <location>
        <begin position="65"/>
        <end position="320"/>
    </location>
</feature>
<keyword evidence="6" id="KW-1185">Reference proteome</keyword>
<gene>
    <name evidence="5" type="ORF">SAMN02982990_01561</name>
</gene>
<protein>
    <submittedName>
        <fullName evidence="5">Taurine catabolism dioxygenase TauD, TfdA family</fullName>
    </submittedName>
</protein>
<accession>A0A1G5QEA4</accession>
<dbReference type="Proteomes" id="UP000183223">
    <property type="component" value="Unassembled WGS sequence"/>
</dbReference>
<dbReference type="Pfam" id="PF02668">
    <property type="entry name" value="TauD"/>
    <property type="match status" value="1"/>
</dbReference>